<dbReference type="RefSeq" id="WP_161256442.1">
    <property type="nucleotide sequence ID" value="NZ_WXEY01000004.1"/>
</dbReference>
<dbReference type="Pfam" id="PF10127">
    <property type="entry name" value="RlaP"/>
    <property type="match status" value="1"/>
</dbReference>
<dbReference type="InterPro" id="IPR018775">
    <property type="entry name" value="RlaP"/>
</dbReference>
<name>A0A845L2Q7_9FIRM</name>
<sequence length="319" mass="35926">MNSADRRLMARCKATPFGDAATGDHEEEEPGPGDNDAGKGKGNFFYMISIDDRSRSDDTDRVHDGMGVEQQRSRLAGRDIILSTRVGAHNYNLDDAGSDEDWKHLVLPNFDDLYLKRAFAAAETSPACDYTAHDLRRFADLLRKGNPYFLEILFSRQWRVHDRHKAFGQALLDRRDGLAAMNRAGLYRNCLGTAKEKMRTLRKGTETTLPLVRRYGYDTKEALHAFRLLDLLARYAGSGWDFGAALWYDGASRQQMLAIKKGSVDNSRIDAMLTEKIKEAEGLASCYHGAPFDAELAAWLEMAVRREVRLALAEELRAD</sequence>
<evidence type="ECO:0000313" key="3">
    <source>
        <dbReference type="Proteomes" id="UP000463470"/>
    </source>
</evidence>
<dbReference type="Proteomes" id="UP000463470">
    <property type="component" value="Unassembled WGS sequence"/>
</dbReference>
<dbReference type="OrthoDB" id="2987080at2"/>
<keyword evidence="3" id="KW-1185">Reference proteome</keyword>
<protein>
    <recommendedName>
        <fullName evidence="4">Nucleotidyltransferase</fullName>
    </recommendedName>
</protein>
<organism evidence="2 3">
    <name type="scientific">Heliomicrobium undosum</name>
    <dbReference type="NCBI Taxonomy" id="121734"/>
    <lineage>
        <taxon>Bacteria</taxon>
        <taxon>Bacillati</taxon>
        <taxon>Bacillota</taxon>
        <taxon>Clostridia</taxon>
        <taxon>Eubacteriales</taxon>
        <taxon>Heliobacteriaceae</taxon>
        <taxon>Heliomicrobium</taxon>
    </lineage>
</organism>
<dbReference type="EMBL" id="WXEY01000004">
    <property type="protein sequence ID" value="MZP29295.1"/>
    <property type="molecule type" value="Genomic_DNA"/>
</dbReference>
<dbReference type="PANTHER" id="PTHR34817">
    <property type="entry name" value="NUCLEOTIDYLTRANSFERASE"/>
    <property type="match status" value="1"/>
</dbReference>
<evidence type="ECO:0000313" key="2">
    <source>
        <dbReference type="EMBL" id="MZP29295.1"/>
    </source>
</evidence>
<evidence type="ECO:0000256" key="1">
    <source>
        <dbReference type="SAM" id="MobiDB-lite"/>
    </source>
</evidence>
<dbReference type="AlphaFoldDB" id="A0A845L2Q7"/>
<evidence type="ECO:0008006" key="4">
    <source>
        <dbReference type="Google" id="ProtNLM"/>
    </source>
</evidence>
<comment type="caution">
    <text evidence="2">The sequence shown here is derived from an EMBL/GenBank/DDBJ whole genome shotgun (WGS) entry which is preliminary data.</text>
</comment>
<accession>A0A845L2Q7</accession>
<proteinExistence type="predicted"/>
<feature type="region of interest" description="Disordered" evidence="1">
    <location>
        <begin position="1"/>
        <end position="40"/>
    </location>
</feature>
<dbReference type="PANTHER" id="PTHR34817:SF1">
    <property type="entry name" value="NUCLEOTIDYLTRANSFERASE"/>
    <property type="match status" value="1"/>
</dbReference>
<reference evidence="2 3" key="1">
    <citation type="submission" date="2020-01" db="EMBL/GenBank/DDBJ databases">
        <title>Whole-genome sequence of Heliobacterium undosum DSM 13378.</title>
        <authorList>
            <person name="Kyndt J.A."/>
            <person name="Meyer T.E."/>
        </authorList>
    </citation>
    <scope>NUCLEOTIDE SEQUENCE [LARGE SCALE GENOMIC DNA]</scope>
    <source>
        <strain evidence="2 3">DSM 13378</strain>
    </source>
</reference>
<gene>
    <name evidence="2" type="ORF">GTO91_06185</name>
</gene>